<name>A0A7J4ZRR8_9BACT</name>
<dbReference type="Proteomes" id="UP000420562">
    <property type="component" value="Unassembled WGS sequence"/>
</dbReference>
<protein>
    <submittedName>
        <fullName evidence="2">Type II toxin-antitoxin system Phd/YefM family antitoxin</fullName>
    </submittedName>
</protein>
<comment type="similarity">
    <text evidence="1">Belongs to the phD/YefM antitoxin family.</text>
</comment>
<accession>A0A7J4ZRR8</accession>
<dbReference type="SUPFAM" id="SSF143120">
    <property type="entry name" value="YefM-like"/>
    <property type="match status" value="1"/>
</dbReference>
<sequence length="97" mass="10812">MKFLSVRDLRGKSAQIWKDLPEEREMIITSNGRPIAILAAISESNLEESLSAFRQARAVEAVAALQRSSVDQGADRITMDEINAEIKAVRQKRTSAR</sequence>
<proteinExistence type="inferred from homology"/>
<dbReference type="InterPro" id="IPR036165">
    <property type="entry name" value="YefM-like_sf"/>
</dbReference>
<evidence type="ECO:0000256" key="1">
    <source>
        <dbReference type="ARBA" id="ARBA00009981"/>
    </source>
</evidence>
<dbReference type="EMBL" id="VZQZ01000004">
    <property type="protein sequence ID" value="KAB0665813.1"/>
    <property type="molecule type" value="Genomic_DNA"/>
</dbReference>
<comment type="caution">
    <text evidence="2">The sequence shown here is derived from an EMBL/GenBank/DDBJ whole genome shotgun (WGS) entry which is preliminary data.</text>
</comment>
<gene>
    <name evidence="2" type="ORF">F6V25_08870</name>
</gene>
<organism evidence="2 3">
    <name type="scientific">Oryzomonas japonica</name>
    <dbReference type="NCBI Taxonomy" id="2603858"/>
    <lineage>
        <taxon>Bacteria</taxon>
        <taxon>Pseudomonadati</taxon>
        <taxon>Thermodesulfobacteriota</taxon>
        <taxon>Desulfuromonadia</taxon>
        <taxon>Geobacterales</taxon>
        <taxon>Geobacteraceae</taxon>
        <taxon>Oryzomonas</taxon>
    </lineage>
</organism>
<dbReference type="AlphaFoldDB" id="A0A7J4ZRR8"/>
<dbReference type="RefSeq" id="WP_151128240.1">
    <property type="nucleotide sequence ID" value="NZ_VZQZ01000004.1"/>
</dbReference>
<evidence type="ECO:0000313" key="3">
    <source>
        <dbReference type="Proteomes" id="UP000420562"/>
    </source>
</evidence>
<keyword evidence="3" id="KW-1185">Reference proteome</keyword>
<reference evidence="2 3" key="1">
    <citation type="submission" date="2019-09" db="EMBL/GenBank/DDBJ databases">
        <title>Geobacter sp. Red96, a novel strain isolated from paddy soil.</title>
        <authorList>
            <person name="Xu Z."/>
            <person name="Masuda Y."/>
            <person name="Itoh H."/>
            <person name="Senoo K."/>
        </authorList>
    </citation>
    <scope>NUCLEOTIDE SEQUENCE [LARGE SCALE GENOMIC DNA]</scope>
    <source>
        <strain evidence="2 3">Red96</strain>
    </source>
</reference>
<evidence type="ECO:0000313" key="2">
    <source>
        <dbReference type="EMBL" id="KAB0665813.1"/>
    </source>
</evidence>